<reference evidence="2" key="1">
    <citation type="submission" date="2021-01" db="EMBL/GenBank/DDBJ databases">
        <authorList>
            <person name="Zahm M."/>
            <person name="Roques C."/>
            <person name="Cabau C."/>
            <person name="Klopp C."/>
            <person name="Donnadieu C."/>
            <person name="Jouanno E."/>
            <person name="Lampietro C."/>
            <person name="Louis A."/>
            <person name="Herpin A."/>
            <person name="Echchiki A."/>
            <person name="Berthelot C."/>
            <person name="Parey E."/>
            <person name="Roest-Crollius H."/>
            <person name="Braasch I."/>
            <person name="Postlethwait J."/>
            <person name="Bobe J."/>
            <person name="Montfort J."/>
            <person name="Bouchez O."/>
            <person name="Begum T."/>
            <person name="Mejri S."/>
            <person name="Adams A."/>
            <person name="Chen W.-J."/>
            <person name="Guiguen Y."/>
        </authorList>
    </citation>
    <scope>NUCLEOTIDE SEQUENCE</scope>
    <source>
        <tissue evidence="2">Blood</tissue>
    </source>
</reference>
<feature type="signal peptide" evidence="1">
    <location>
        <begin position="1"/>
        <end position="21"/>
    </location>
</feature>
<comment type="caution">
    <text evidence="2">The sequence shown here is derived from an EMBL/GenBank/DDBJ whole genome shotgun (WGS) entry which is preliminary data.</text>
</comment>
<gene>
    <name evidence="2" type="ORF">AGOR_G00167130</name>
</gene>
<dbReference type="OrthoDB" id="8554583at2759"/>
<evidence type="ECO:0000313" key="3">
    <source>
        <dbReference type="Proteomes" id="UP000829720"/>
    </source>
</evidence>
<dbReference type="AlphaFoldDB" id="A0A8T3D0B3"/>
<protein>
    <submittedName>
        <fullName evidence="2">Uncharacterized protein</fullName>
    </submittedName>
</protein>
<dbReference type="EMBL" id="JAERUA010000015">
    <property type="protein sequence ID" value="KAI1889846.1"/>
    <property type="molecule type" value="Genomic_DNA"/>
</dbReference>
<organism evidence="2 3">
    <name type="scientific">Albula goreensis</name>
    <dbReference type="NCBI Taxonomy" id="1534307"/>
    <lineage>
        <taxon>Eukaryota</taxon>
        <taxon>Metazoa</taxon>
        <taxon>Chordata</taxon>
        <taxon>Craniata</taxon>
        <taxon>Vertebrata</taxon>
        <taxon>Euteleostomi</taxon>
        <taxon>Actinopterygii</taxon>
        <taxon>Neopterygii</taxon>
        <taxon>Teleostei</taxon>
        <taxon>Albuliformes</taxon>
        <taxon>Albulidae</taxon>
        <taxon>Albula</taxon>
    </lineage>
</organism>
<proteinExistence type="predicted"/>
<name>A0A8T3D0B3_9TELE</name>
<evidence type="ECO:0000256" key="1">
    <source>
        <dbReference type="SAM" id="SignalP"/>
    </source>
</evidence>
<accession>A0A8T3D0B3</accession>
<sequence>MVGVGTFLLLCLSLFCDRGESVLTAPKLQNIVAAMYNRFNQQQLIDDIKIINNRRPDNEMAAGNQYSVALQLSRKDCDNGQLGNNIPSDFSQVRETLKMEKVYNENSIVAALPHHKYKKINNQYQKLDQTMLNIESSVNYRVTQILDV</sequence>
<evidence type="ECO:0000313" key="2">
    <source>
        <dbReference type="EMBL" id="KAI1889846.1"/>
    </source>
</evidence>
<feature type="chain" id="PRO_5035763530" evidence="1">
    <location>
        <begin position="22"/>
        <end position="148"/>
    </location>
</feature>
<keyword evidence="1" id="KW-0732">Signal</keyword>
<keyword evidence="3" id="KW-1185">Reference proteome</keyword>
<dbReference type="Proteomes" id="UP000829720">
    <property type="component" value="Unassembled WGS sequence"/>
</dbReference>